<proteinExistence type="predicted"/>
<name>A0AC35G311_9BILA</name>
<dbReference type="WBParaSite" id="PS1159_v2.g23304.t1">
    <property type="protein sequence ID" value="PS1159_v2.g23304.t1"/>
    <property type="gene ID" value="PS1159_v2.g23304"/>
</dbReference>
<dbReference type="Proteomes" id="UP000887580">
    <property type="component" value="Unplaced"/>
</dbReference>
<reference evidence="2" key="1">
    <citation type="submission" date="2022-11" db="UniProtKB">
        <authorList>
            <consortium name="WormBaseParasite"/>
        </authorList>
    </citation>
    <scope>IDENTIFICATION</scope>
</reference>
<organism evidence="1 2">
    <name type="scientific">Panagrolaimus sp. PS1159</name>
    <dbReference type="NCBI Taxonomy" id="55785"/>
    <lineage>
        <taxon>Eukaryota</taxon>
        <taxon>Metazoa</taxon>
        <taxon>Ecdysozoa</taxon>
        <taxon>Nematoda</taxon>
        <taxon>Chromadorea</taxon>
        <taxon>Rhabditida</taxon>
        <taxon>Tylenchina</taxon>
        <taxon>Panagrolaimomorpha</taxon>
        <taxon>Panagrolaimoidea</taxon>
        <taxon>Panagrolaimidae</taxon>
        <taxon>Panagrolaimus</taxon>
    </lineage>
</organism>
<sequence length="438" mass="50855">MQILCITSLIYRTTNNLQNWQRYIDSKWAFSEIQIGKRRGDTERIYYFVLFRNQQKVFDAKMTKVFDAKMTKGAMKVVDWIAATLIEIETAAEEQFRAYIERIKIRCIKVPKTAHFIESIKAGLIEHAANLEKHMQNVTLNATTNINEFLKDCEAVIKKGGIPQIENEGGEKARRNRYSEINCAIKDLCDENSGSPDNVKSGSKHDTYIEKSVMTIIPRKRALPSGRNYDVRTEFQTARNVYSSCKELKFYKVNLPSVNPRWFDSQSLRVLDFNRISVFQTPNAWSIFINNIVRLPNLYRLNFINCCLETIPDDLFVKLPPTLFTLNLEGNNLQEISAQIKKLKNLMYLDVSNNPKLKSQGIPWEFFPRSLEDIQFYGTSIRATPQSVRESIKLHILKDDVFGREDIDFEDEFGFEDYAEVDLNAENLDLSHLHMKVR</sequence>
<accession>A0AC35G311</accession>
<evidence type="ECO:0000313" key="2">
    <source>
        <dbReference type="WBParaSite" id="PS1159_v2.g23304.t1"/>
    </source>
</evidence>
<evidence type="ECO:0000313" key="1">
    <source>
        <dbReference type="Proteomes" id="UP000887580"/>
    </source>
</evidence>
<protein>
    <submittedName>
        <fullName evidence="2">Uncharacterized protein</fullName>
    </submittedName>
</protein>